<dbReference type="AlphaFoldDB" id="A0A3Q9HRI0"/>
<reference evidence="1 2" key="1">
    <citation type="submission" date="2016-07" db="EMBL/GenBank/DDBJ databases">
        <title>Genome and transcriptome analysis of iron-reducing fermentative bacteria Anoxybacter fermentans.</title>
        <authorList>
            <person name="Zeng X."/>
            <person name="Shao Z."/>
        </authorList>
    </citation>
    <scope>NUCLEOTIDE SEQUENCE [LARGE SCALE GENOMIC DNA]</scope>
    <source>
        <strain evidence="1 2">DY22613</strain>
    </source>
</reference>
<dbReference type="Proteomes" id="UP000267250">
    <property type="component" value="Chromosome"/>
</dbReference>
<dbReference type="KEGG" id="aft:BBF96_10015"/>
<accession>A0A3Q9HRI0</accession>
<dbReference type="EMBL" id="CP016379">
    <property type="protein sequence ID" value="AZR73687.1"/>
    <property type="molecule type" value="Genomic_DNA"/>
</dbReference>
<name>A0A3Q9HRI0_9FIRM</name>
<proteinExistence type="predicted"/>
<sequence length="89" mass="10720">MNRYRLKYVMDMDLSKCFDWLDIAYEILENKLKLVVNREKTHLTNVNKGVSYLGFVIYSKFVTVHPNKIKKFKEKIKRLTLRNHGKNLE</sequence>
<evidence type="ECO:0000313" key="1">
    <source>
        <dbReference type="EMBL" id="AZR73687.1"/>
    </source>
</evidence>
<keyword evidence="2" id="KW-1185">Reference proteome</keyword>
<organism evidence="1 2">
    <name type="scientific">Anoxybacter fermentans</name>
    <dbReference type="NCBI Taxonomy" id="1323375"/>
    <lineage>
        <taxon>Bacteria</taxon>
        <taxon>Bacillati</taxon>
        <taxon>Bacillota</taxon>
        <taxon>Clostridia</taxon>
        <taxon>Halanaerobiales</taxon>
        <taxon>Anoxybacter</taxon>
    </lineage>
</organism>
<evidence type="ECO:0000313" key="2">
    <source>
        <dbReference type="Proteomes" id="UP000267250"/>
    </source>
</evidence>
<evidence type="ECO:0008006" key="3">
    <source>
        <dbReference type="Google" id="ProtNLM"/>
    </source>
</evidence>
<gene>
    <name evidence="1" type="ORF">BBF96_10015</name>
</gene>
<protein>
    <recommendedName>
        <fullName evidence="3">Reverse transcriptase domain-containing protein</fullName>
    </recommendedName>
</protein>
<dbReference type="RefSeq" id="WP_205665619.1">
    <property type="nucleotide sequence ID" value="NZ_CP016379.1"/>
</dbReference>